<dbReference type="NCBIfam" id="TIGR01272">
    <property type="entry name" value="gluP"/>
    <property type="match status" value="1"/>
</dbReference>
<dbReference type="GO" id="GO:0005354">
    <property type="term" value="F:galactose transmembrane transporter activity"/>
    <property type="evidence" value="ECO:0007669"/>
    <property type="project" value="InterPro"/>
</dbReference>
<keyword evidence="4" id="KW-0813">Transport</keyword>
<dbReference type="PROSITE" id="PS50850">
    <property type="entry name" value="MFS"/>
    <property type="match status" value="1"/>
</dbReference>
<dbReference type="InterPro" id="IPR005964">
    <property type="entry name" value="Glc/Gal_transptr_bac"/>
</dbReference>
<comment type="similarity">
    <text evidence="3">Belongs to the major facilitator superfamily. FHS transporter (TC 2.A.1.7) family.</text>
</comment>
<dbReference type="CDD" id="cd17394">
    <property type="entry name" value="MFS_FucP_like"/>
    <property type="match status" value="1"/>
</dbReference>
<evidence type="ECO:0000256" key="7">
    <source>
        <dbReference type="ARBA" id="ARBA00022597"/>
    </source>
</evidence>
<comment type="function">
    <text evidence="1">Intake of glucose and galactose.</text>
</comment>
<dbReference type="InterPro" id="IPR050375">
    <property type="entry name" value="MFS_TsgA-like"/>
</dbReference>
<gene>
    <name evidence="13" type="ORF">D7322_01700</name>
</gene>
<dbReference type="Proteomes" id="UP000282423">
    <property type="component" value="Unassembled WGS sequence"/>
</dbReference>
<dbReference type="InterPro" id="IPR020846">
    <property type="entry name" value="MFS_dom"/>
</dbReference>
<dbReference type="InterPro" id="IPR036259">
    <property type="entry name" value="MFS_trans_sf"/>
</dbReference>
<keyword evidence="5" id="KW-1003">Cell membrane</keyword>
<feature type="transmembrane region" description="Helical" evidence="11">
    <location>
        <begin position="7"/>
        <end position="27"/>
    </location>
</feature>
<evidence type="ECO:0000256" key="4">
    <source>
        <dbReference type="ARBA" id="ARBA00022448"/>
    </source>
</evidence>
<keyword evidence="6" id="KW-0997">Cell inner membrane</keyword>
<feature type="transmembrane region" description="Helical" evidence="11">
    <location>
        <begin position="47"/>
        <end position="64"/>
    </location>
</feature>
<feature type="transmembrane region" description="Helical" evidence="11">
    <location>
        <begin position="173"/>
        <end position="195"/>
    </location>
</feature>
<evidence type="ECO:0000259" key="12">
    <source>
        <dbReference type="PROSITE" id="PS50850"/>
    </source>
</evidence>
<keyword evidence="9 11" id="KW-1133">Transmembrane helix</keyword>
<keyword evidence="10 11" id="KW-0472">Membrane</keyword>
<dbReference type="OrthoDB" id="9786665at2"/>
<dbReference type="GO" id="GO:0055056">
    <property type="term" value="F:D-glucose transmembrane transporter activity"/>
    <property type="evidence" value="ECO:0007669"/>
    <property type="project" value="InterPro"/>
</dbReference>
<feature type="transmembrane region" description="Helical" evidence="11">
    <location>
        <begin position="223"/>
        <end position="242"/>
    </location>
</feature>
<feature type="domain" description="Major facilitator superfamily (MFS) profile" evidence="12">
    <location>
        <begin position="10"/>
        <end position="395"/>
    </location>
</feature>
<keyword evidence="14" id="KW-1185">Reference proteome</keyword>
<dbReference type="Pfam" id="PF07690">
    <property type="entry name" value="MFS_1"/>
    <property type="match status" value="1"/>
</dbReference>
<evidence type="ECO:0000256" key="5">
    <source>
        <dbReference type="ARBA" id="ARBA00022475"/>
    </source>
</evidence>
<accession>A0A420W4A4</accession>
<evidence type="ECO:0000256" key="10">
    <source>
        <dbReference type="ARBA" id="ARBA00023136"/>
    </source>
</evidence>
<comment type="subcellular location">
    <subcellularLocation>
        <location evidence="2">Cell inner membrane</location>
        <topology evidence="2">Multi-pass membrane protein</topology>
    </subcellularLocation>
</comment>
<evidence type="ECO:0000256" key="9">
    <source>
        <dbReference type="ARBA" id="ARBA00022989"/>
    </source>
</evidence>
<comment type="caution">
    <text evidence="13">The sequence shown here is derived from an EMBL/GenBank/DDBJ whole genome shotgun (WGS) entry which is preliminary data.</text>
</comment>
<keyword evidence="8 11" id="KW-0812">Transmembrane</keyword>
<dbReference type="GO" id="GO:0005886">
    <property type="term" value="C:plasma membrane"/>
    <property type="evidence" value="ECO:0007669"/>
    <property type="project" value="UniProtKB-SubCell"/>
</dbReference>
<sequence length="397" mass="43206">MNNQRLYLGALICLGVLYFMMGFVTVLNDTLVPYFKQGFHLNYAQSSLVQFYFYLTYGLVSIPAGKMLMRIGYKKGMIIGFLLASVGAILFFPSALLHEYHLFLCALFVVAIGIVLLQVSANPYITALGAPETAAARLTLIQGIGSLGTTLAPLFGAHFILSKIEGAVDSSQALVVPYLMIALVLLLIAIVIWRLKLPDAQINERQARLSLGDTLRLYPKLKFGVLALFLYVGAEVAIGTFLTNYTADRLGVSESSANYFVSYYWGGMLIGRLVGAFYLRYIQVSKLLMILSALGCIAVLFSIATAGLWSVLLLLCCGFCNSVMFASIFSLSIEGMGENAGQASGILSTAITGGAILTYLQGSLKDSLGWETAFIIPALCYLGIFIYARFAHRYQSK</sequence>
<evidence type="ECO:0000313" key="14">
    <source>
        <dbReference type="Proteomes" id="UP000282423"/>
    </source>
</evidence>
<proteinExistence type="inferred from homology"/>
<organism evidence="13 14">
    <name type="scientific">Sphingobacterium puteale</name>
    <dbReference type="NCBI Taxonomy" id="2420510"/>
    <lineage>
        <taxon>Bacteria</taxon>
        <taxon>Pseudomonadati</taxon>
        <taxon>Bacteroidota</taxon>
        <taxon>Sphingobacteriia</taxon>
        <taxon>Sphingobacteriales</taxon>
        <taxon>Sphingobacteriaceae</taxon>
        <taxon>Sphingobacterium</taxon>
    </lineage>
</organism>
<feature type="transmembrane region" description="Helical" evidence="11">
    <location>
        <begin position="140"/>
        <end position="161"/>
    </location>
</feature>
<name>A0A420W4A4_9SPHI</name>
<dbReference type="SUPFAM" id="SSF103473">
    <property type="entry name" value="MFS general substrate transporter"/>
    <property type="match status" value="1"/>
</dbReference>
<evidence type="ECO:0000256" key="8">
    <source>
        <dbReference type="ARBA" id="ARBA00022692"/>
    </source>
</evidence>
<dbReference type="RefSeq" id="WP_121120728.1">
    <property type="nucleotide sequence ID" value="NZ_CP158959.1"/>
</dbReference>
<feature type="transmembrane region" description="Helical" evidence="11">
    <location>
        <begin position="343"/>
        <end position="362"/>
    </location>
</feature>
<dbReference type="PANTHER" id="PTHR43702">
    <property type="entry name" value="L-FUCOSE-PROTON SYMPORTER"/>
    <property type="match status" value="1"/>
</dbReference>
<evidence type="ECO:0000313" key="13">
    <source>
        <dbReference type="EMBL" id="RKO73405.1"/>
    </source>
</evidence>
<feature type="transmembrane region" description="Helical" evidence="11">
    <location>
        <begin position="368"/>
        <end position="388"/>
    </location>
</feature>
<dbReference type="PANTHER" id="PTHR43702:SF3">
    <property type="entry name" value="PROTEIN TSGA"/>
    <property type="match status" value="1"/>
</dbReference>
<dbReference type="GO" id="GO:1904659">
    <property type="term" value="P:D-glucose transmembrane transport"/>
    <property type="evidence" value="ECO:0007669"/>
    <property type="project" value="InterPro"/>
</dbReference>
<feature type="transmembrane region" description="Helical" evidence="11">
    <location>
        <begin position="311"/>
        <end position="331"/>
    </location>
</feature>
<feature type="transmembrane region" description="Helical" evidence="11">
    <location>
        <begin position="287"/>
        <end position="305"/>
    </location>
</feature>
<dbReference type="InterPro" id="IPR011701">
    <property type="entry name" value="MFS"/>
</dbReference>
<feature type="transmembrane region" description="Helical" evidence="11">
    <location>
        <begin position="100"/>
        <end position="119"/>
    </location>
</feature>
<evidence type="ECO:0000256" key="11">
    <source>
        <dbReference type="SAM" id="Phobius"/>
    </source>
</evidence>
<dbReference type="AlphaFoldDB" id="A0A420W4A4"/>
<dbReference type="EMBL" id="RBWS01000001">
    <property type="protein sequence ID" value="RKO73405.1"/>
    <property type="molecule type" value="Genomic_DNA"/>
</dbReference>
<evidence type="ECO:0000256" key="2">
    <source>
        <dbReference type="ARBA" id="ARBA00004429"/>
    </source>
</evidence>
<protein>
    <submittedName>
        <fullName evidence="13">Sugar MFS transporter</fullName>
    </submittedName>
</protein>
<evidence type="ECO:0000256" key="1">
    <source>
        <dbReference type="ARBA" id="ARBA00003321"/>
    </source>
</evidence>
<reference evidence="13 14" key="1">
    <citation type="submission" date="2018-10" db="EMBL/GenBank/DDBJ databases">
        <title>Sphingobacterium sp. M05W1-28.</title>
        <authorList>
            <person name="Cai H."/>
        </authorList>
    </citation>
    <scope>NUCLEOTIDE SEQUENCE [LARGE SCALE GENOMIC DNA]</scope>
    <source>
        <strain evidence="13 14">M05W1-28</strain>
    </source>
</reference>
<keyword evidence="7" id="KW-0762">Sugar transport</keyword>
<feature type="transmembrane region" description="Helical" evidence="11">
    <location>
        <begin position="76"/>
        <end position="94"/>
    </location>
</feature>
<evidence type="ECO:0000256" key="3">
    <source>
        <dbReference type="ARBA" id="ARBA00009120"/>
    </source>
</evidence>
<feature type="transmembrane region" description="Helical" evidence="11">
    <location>
        <begin position="262"/>
        <end position="280"/>
    </location>
</feature>
<evidence type="ECO:0000256" key="6">
    <source>
        <dbReference type="ARBA" id="ARBA00022519"/>
    </source>
</evidence>
<dbReference type="Gene3D" id="1.20.1250.20">
    <property type="entry name" value="MFS general substrate transporter like domains"/>
    <property type="match status" value="2"/>
</dbReference>